<accession>Q2RNC7</accession>
<dbReference type="Proteomes" id="UP000001929">
    <property type="component" value="Chromosome"/>
</dbReference>
<keyword evidence="4" id="KW-0411">Iron-sulfur</keyword>
<evidence type="ECO:0000256" key="3">
    <source>
        <dbReference type="ARBA" id="ARBA00023004"/>
    </source>
</evidence>
<evidence type="ECO:0000256" key="1">
    <source>
        <dbReference type="ARBA" id="ARBA00022714"/>
    </source>
</evidence>
<dbReference type="SUPFAM" id="SSF50022">
    <property type="entry name" value="ISP domain"/>
    <property type="match status" value="1"/>
</dbReference>
<sequence length="117" mass="12598">MAAARSVQALCALADLGDPGARGLRVSDGDGLPLRLVVVRRGQGVFGYVNSCPHNHIPLDFRPDDFFDLDHRYIQCATHGALFLIDSGLCVEGPCKGDRLRPIALSVRDGIVFGEIP</sequence>
<evidence type="ECO:0000256" key="2">
    <source>
        <dbReference type="ARBA" id="ARBA00022723"/>
    </source>
</evidence>
<evidence type="ECO:0000313" key="7">
    <source>
        <dbReference type="Proteomes" id="UP000001929"/>
    </source>
</evidence>
<dbReference type="AlphaFoldDB" id="Q2RNC7"/>
<dbReference type="PATRIC" id="fig|269796.9.peg.3695"/>
<organism evidence="6 7">
    <name type="scientific">Rhodospirillum rubrum (strain ATCC 11170 / ATH 1.1.1 / DSM 467 / LMG 4362 / NCIMB 8255 / S1)</name>
    <dbReference type="NCBI Taxonomy" id="269796"/>
    <lineage>
        <taxon>Bacteria</taxon>
        <taxon>Pseudomonadati</taxon>
        <taxon>Pseudomonadota</taxon>
        <taxon>Alphaproteobacteria</taxon>
        <taxon>Rhodospirillales</taxon>
        <taxon>Rhodospirillaceae</taxon>
        <taxon>Rhodospirillum</taxon>
    </lineage>
</organism>
<name>Q2RNC7_RHORT</name>
<dbReference type="CDD" id="cd03467">
    <property type="entry name" value="Rieske"/>
    <property type="match status" value="1"/>
</dbReference>
<reference evidence="6 7" key="1">
    <citation type="journal article" date="2011" name="Stand. Genomic Sci.">
        <title>Complete genome sequence of Rhodospirillum rubrum type strain (S1).</title>
        <authorList>
            <person name="Munk A.C."/>
            <person name="Copeland A."/>
            <person name="Lucas S."/>
            <person name="Lapidus A."/>
            <person name="Del Rio T.G."/>
            <person name="Barry K."/>
            <person name="Detter J.C."/>
            <person name="Hammon N."/>
            <person name="Israni S."/>
            <person name="Pitluck S."/>
            <person name="Brettin T."/>
            <person name="Bruce D."/>
            <person name="Han C."/>
            <person name="Tapia R."/>
            <person name="Gilna P."/>
            <person name="Schmutz J."/>
            <person name="Larimer F."/>
            <person name="Land M."/>
            <person name="Kyrpides N.C."/>
            <person name="Mavromatis K."/>
            <person name="Richardson P."/>
            <person name="Rohde M."/>
            <person name="Goker M."/>
            <person name="Klenk H.P."/>
            <person name="Zhang Y."/>
            <person name="Roberts G.P."/>
            <person name="Reslewic S."/>
            <person name="Schwartz D.C."/>
        </authorList>
    </citation>
    <scope>NUCLEOTIDE SEQUENCE [LARGE SCALE GENOMIC DNA]</scope>
    <source>
        <strain evidence="7">ATCC 11170 / ATH 1.1.1 / DSM 467 / LMG 4362 / NCIMB 8255 / S1</strain>
    </source>
</reference>
<dbReference type="STRING" id="269796.Rru_A3574"/>
<dbReference type="RefSeq" id="WP_011391321.1">
    <property type="nucleotide sequence ID" value="NC_007643.1"/>
</dbReference>
<evidence type="ECO:0000313" key="6">
    <source>
        <dbReference type="EMBL" id="ABC24368.1"/>
    </source>
</evidence>
<feature type="domain" description="Rieske" evidence="5">
    <location>
        <begin position="8"/>
        <end position="114"/>
    </location>
</feature>
<protein>
    <submittedName>
        <fullName evidence="6">Rieske (2Fe-2S) region</fullName>
    </submittedName>
</protein>
<dbReference type="EMBL" id="CP000230">
    <property type="protein sequence ID" value="ABC24368.1"/>
    <property type="molecule type" value="Genomic_DNA"/>
</dbReference>
<dbReference type="Gene3D" id="2.102.10.10">
    <property type="entry name" value="Rieske [2Fe-2S] iron-sulphur domain"/>
    <property type="match status" value="1"/>
</dbReference>
<dbReference type="EnsemblBacteria" id="ABC24368">
    <property type="protein sequence ID" value="ABC24368"/>
    <property type="gene ID" value="Rru_A3574"/>
</dbReference>
<keyword evidence="7" id="KW-1185">Reference proteome</keyword>
<evidence type="ECO:0000259" key="5">
    <source>
        <dbReference type="PROSITE" id="PS51296"/>
    </source>
</evidence>
<keyword evidence="3" id="KW-0408">Iron</keyword>
<gene>
    <name evidence="6" type="ordered locus">Rru_A3574</name>
</gene>
<evidence type="ECO:0000256" key="4">
    <source>
        <dbReference type="ARBA" id="ARBA00023014"/>
    </source>
</evidence>
<dbReference type="HOGENOM" id="CLU_055690_4_3_5"/>
<dbReference type="GO" id="GO:0046872">
    <property type="term" value="F:metal ion binding"/>
    <property type="evidence" value="ECO:0007669"/>
    <property type="project" value="UniProtKB-KW"/>
</dbReference>
<dbReference type="PANTHER" id="PTHR40261">
    <property type="match status" value="1"/>
</dbReference>
<keyword evidence="1" id="KW-0001">2Fe-2S</keyword>
<dbReference type="PhylomeDB" id="Q2RNC7"/>
<keyword evidence="2" id="KW-0479">Metal-binding</keyword>
<dbReference type="GO" id="GO:0051537">
    <property type="term" value="F:2 iron, 2 sulfur cluster binding"/>
    <property type="evidence" value="ECO:0007669"/>
    <property type="project" value="UniProtKB-KW"/>
</dbReference>
<dbReference type="eggNOG" id="COG2146">
    <property type="taxonomic scope" value="Bacteria"/>
</dbReference>
<dbReference type="Pfam" id="PF00355">
    <property type="entry name" value="Rieske"/>
    <property type="match status" value="1"/>
</dbReference>
<dbReference type="InterPro" id="IPR017941">
    <property type="entry name" value="Rieske_2Fe-2S"/>
</dbReference>
<dbReference type="PROSITE" id="PS51296">
    <property type="entry name" value="RIESKE"/>
    <property type="match status" value="1"/>
</dbReference>
<proteinExistence type="predicted"/>
<dbReference type="InterPro" id="IPR036922">
    <property type="entry name" value="Rieske_2Fe-2S_sf"/>
</dbReference>
<dbReference type="KEGG" id="rru:Rru_A3574"/>
<dbReference type="PANTHER" id="PTHR40261:SF1">
    <property type="entry name" value="RIESKE DOMAIN-CONTAINING PROTEIN"/>
    <property type="match status" value="1"/>
</dbReference>